<dbReference type="EMBL" id="CM029051">
    <property type="protein sequence ID" value="KAG2562814.1"/>
    <property type="molecule type" value="Genomic_DNA"/>
</dbReference>
<comment type="similarity">
    <text evidence="1">Belongs to the disease resistance NB-LRR family.</text>
</comment>
<feature type="domain" description="NB-ARC" evidence="8">
    <location>
        <begin position="246"/>
        <end position="397"/>
    </location>
</feature>
<evidence type="ECO:0008006" key="14">
    <source>
        <dbReference type="Google" id="ProtNLM"/>
    </source>
</evidence>
<dbReference type="Pfam" id="PF00931">
    <property type="entry name" value="NB-ARC"/>
    <property type="match status" value="1"/>
</dbReference>
<name>A0A8T0PXU9_PANVG</name>
<dbReference type="OrthoDB" id="682603at2759"/>
<feature type="domain" description="R13L1/DRL21-like LRR repeat region" evidence="11">
    <location>
        <begin position="748"/>
        <end position="898"/>
    </location>
</feature>
<dbReference type="InterPro" id="IPR002182">
    <property type="entry name" value="NB-ARC"/>
</dbReference>
<evidence type="ECO:0000313" key="13">
    <source>
        <dbReference type="Proteomes" id="UP000823388"/>
    </source>
</evidence>
<dbReference type="InterPro" id="IPR058922">
    <property type="entry name" value="WHD_DRP"/>
</dbReference>
<feature type="region of interest" description="Disordered" evidence="7">
    <location>
        <begin position="795"/>
        <end position="814"/>
    </location>
</feature>
<keyword evidence="2" id="KW-0433">Leucine-rich repeat</keyword>
<evidence type="ECO:0000256" key="1">
    <source>
        <dbReference type="ARBA" id="ARBA00008894"/>
    </source>
</evidence>
<dbReference type="InterPro" id="IPR056789">
    <property type="entry name" value="LRR_R13L1-DRL21"/>
</dbReference>
<dbReference type="InterPro" id="IPR041118">
    <property type="entry name" value="Rx_N"/>
</dbReference>
<evidence type="ECO:0000256" key="3">
    <source>
        <dbReference type="ARBA" id="ARBA00022737"/>
    </source>
</evidence>
<dbReference type="GO" id="GO:0005524">
    <property type="term" value="F:ATP binding"/>
    <property type="evidence" value="ECO:0007669"/>
    <property type="project" value="UniProtKB-KW"/>
</dbReference>
<evidence type="ECO:0000256" key="4">
    <source>
        <dbReference type="ARBA" id="ARBA00022741"/>
    </source>
</evidence>
<dbReference type="InterPro" id="IPR036388">
    <property type="entry name" value="WH-like_DNA-bd_sf"/>
</dbReference>
<evidence type="ECO:0000256" key="2">
    <source>
        <dbReference type="ARBA" id="ARBA00022614"/>
    </source>
</evidence>
<dbReference type="SUPFAM" id="SSF52540">
    <property type="entry name" value="P-loop containing nucleoside triphosphate hydrolases"/>
    <property type="match status" value="1"/>
</dbReference>
<evidence type="ECO:0000313" key="12">
    <source>
        <dbReference type="EMBL" id="KAG2562814.1"/>
    </source>
</evidence>
<dbReference type="Gene3D" id="3.80.10.10">
    <property type="entry name" value="Ribonuclease Inhibitor"/>
    <property type="match status" value="3"/>
</dbReference>
<dbReference type="Pfam" id="PF23559">
    <property type="entry name" value="WHD_DRP"/>
    <property type="match status" value="1"/>
</dbReference>
<dbReference type="Gene3D" id="1.20.5.4130">
    <property type="match status" value="1"/>
</dbReference>
<dbReference type="PRINTS" id="PR00364">
    <property type="entry name" value="DISEASERSIST"/>
</dbReference>
<organism evidence="12 13">
    <name type="scientific">Panicum virgatum</name>
    <name type="common">Blackwell switchgrass</name>
    <dbReference type="NCBI Taxonomy" id="38727"/>
    <lineage>
        <taxon>Eukaryota</taxon>
        <taxon>Viridiplantae</taxon>
        <taxon>Streptophyta</taxon>
        <taxon>Embryophyta</taxon>
        <taxon>Tracheophyta</taxon>
        <taxon>Spermatophyta</taxon>
        <taxon>Magnoliopsida</taxon>
        <taxon>Liliopsida</taxon>
        <taxon>Poales</taxon>
        <taxon>Poaceae</taxon>
        <taxon>PACMAD clade</taxon>
        <taxon>Panicoideae</taxon>
        <taxon>Panicodae</taxon>
        <taxon>Paniceae</taxon>
        <taxon>Panicinae</taxon>
        <taxon>Panicum</taxon>
        <taxon>Panicum sect. Hiantes</taxon>
    </lineage>
</organism>
<dbReference type="PANTHER" id="PTHR36766:SF64">
    <property type="entry name" value="OS12G0206100 PROTEIN"/>
    <property type="match status" value="1"/>
</dbReference>
<protein>
    <recommendedName>
        <fullName evidence="14">AAA+ ATPase domain-containing protein</fullName>
    </recommendedName>
</protein>
<evidence type="ECO:0000259" key="11">
    <source>
        <dbReference type="Pfam" id="PF25019"/>
    </source>
</evidence>
<feature type="domain" description="Disease resistance N-terminal" evidence="9">
    <location>
        <begin position="64"/>
        <end position="148"/>
    </location>
</feature>
<dbReference type="Gene3D" id="3.40.50.300">
    <property type="entry name" value="P-loop containing nucleotide triphosphate hydrolases"/>
    <property type="match status" value="1"/>
</dbReference>
<evidence type="ECO:0000259" key="9">
    <source>
        <dbReference type="Pfam" id="PF18052"/>
    </source>
</evidence>
<keyword evidence="6" id="KW-0067">ATP-binding</keyword>
<keyword evidence="4" id="KW-0547">Nucleotide-binding</keyword>
<dbReference type="AlphaFoldDB" id="A0A8T0PXU9"/>
<evidence type="ECO:0000256" key="6">
    <source>
        <dbReference type="ARBA" id="ARBA00022840"/>
    </source>
</evidence>
<feature type="domain" description="Disease resistance protein winged helix" evidence="10">
    <location>
        <begin position="480"/>
        <end position="549"/>
    </location>
</feature>
<proteinExistence type="inferred from homology"/>
<dbReference type="FunFam" id="1.10.10.10:FF:000322">
    <property type="entry name" value="Probable disease resistance protein At1g63360"/>
    <property type="match status" value="1"/>
</dbReference>
<dbReference type="Proteomes" id="UP000823388">
    <property type="component" value="Chromosome 8K"/>
</dbReference>
<dbReference type="GO" id="GO:0009626">
    <property type="term" value="P:plant-type hypersensitive response"/>
    <property type="evidence" value="ECO:0007669"/>
    <property type="project" value="UniProtKB-ARBA"/>
</dbReference>
<dbReference type="InterPro" id="IPR027417">
    <property type="entry name" value="P-loop_NTPase"/>
</dbReference>
<dbReference type="GO" id="GO:0002758">
    <property type="term" value="P:innate immune response-activating signaling pathway"/>
    <property type="evidence" value="ECO:0007669"/>
    <property type="project" value="UniProtKB-ARBA"/>
</dbReference>
<sequence length="1152" mass="131892">MPRHLILPSARPHMLLHKTARLEAIYPCSLFKSASYHLRGLPMDPVSIAAIGWGISTAGWLVSPIISKLLNKSLSYLGSRSSDRLKKLDSKLLRLKHMAEKVEASSSSSPQYANLDNWTKKLKSAFYDVEDILDAIDYHHLKTRAVHRSAKPTKQAFNVEPSSREELSSAIKKLEDLITEGEELLSWEKLPANSYKMTNRPTTYKTAPTPPPAVFGRDNDVKTITGMLRDTPAAGEPGPSTTKCYSVVAIHGLPGSGKTTLAQSVCKVERDVGYFNIIMWIHVSQNFTVEAVTSEMFEAASGKGGNKVRNLGVLQTELMKELKGKKFLLVLDDFWKTDVTMLDTLLAPLTAGDSGSKILVTTRFEDVAKALLGAQNLFPIPEIEEDQFIKMFMHYALDGAKNSGQEFREHEIVGIEIAQKLRGSPMAARLVAEQLRGNINIDHWTMTLDSDLLKDTMGAIWWSYQQLEEHVRQCFRYCIMFPRRYQLEREELVHLWMAEGFLEAASEAKNMENIGHACFDDLLSRSFIQPKEHSNDMRYFTIHDLFHDLLEDWRPDINVSRHVGSEYYRIEEGIVSEIPEPDQVRHLFIESYNEIVFQEKILKLKNLRTIFMSATTETMTKKDLKLLFKSLRKLRVIHVYYKDYKDRKEVPKIGDLKHLRYLSLWPDDDDFYEWTLRPYEFTKLYHLQKFYCSSPWVLHPSSHEEMCSLVNLRYMSELDKFEIPNIGRLTLLRTLGAFTVRKASGYEIQQLEHLDNLRGTLEIKGLENVRSKEEARQAKLGKKVHLRKLKLQWQTDNQSSEENKDVRKSKKHRTISCLGDGPSRSTNQILDPQEEVLEELCPPSLTSELKIEGYGGSSYPSWLSEDQSKLKNLQHLQFSRCSASGPPSKICTLNLPSLTILDCSWSSLPENMECLASLEELSISNCENMLSLPRLPMSLKVLKICNWKGTDPCPWIWESLVNLCKLRLYYVSWTSLPENMECLASLEEMEINRCQNMLLLPRLPMSLKELTINRWKGTYVNPGSWESLVNLCKLRLCHCSWTSLPENMERLTSLKVLSITNCKNILSLPRLPLSIKVLYLEGWDETPGVGEPLRTIPSWPENMEDLTSLEKVVMTNCNNIHSLPNLPRSLKEFLLNGEDLMRDDCSWPAASI</sequence>
<dbReference type="GO" id="GO:0042742">
    <property type="term" value="P:defense response to bacterium"/>
    <property type="evidence" value="ECO:0007669"/>
    <property type="project" value="UniProtKB-ARBA"/>
</dbReference>
<evidence type="ECO:0000259" key="10">
    <source>
        <dbReference type="Pfam" id="PF23559"/>
    </source>
</evidence>
<keyword evidence="3" id="KW-0677">Repeat</keyword>
<dbReference type="Gene3D" id="1.10.10.10">
    <property type="entry name" value="Winged helix-like DNA-binding domain superfamily/Winged helix DNA-binding domain"/>
    <property type="match status" value="1"/>
</dbReference>
<reference evidence="12 13" key="1">
    <citation type="submission" date="2020-05" db="EMBL/GenBank/DDBJ databases">
        <title>WGS assembly of Panicum virgatum.</title>
        <authorList>
            <person name="Lovell J.T."/>
            <person name="Jenkins J."/>
            <person name="Shu S."/>
            <person name="Juenger T.E."/>
            <person name="Schmutz J."/>
        </authorList>
    </citation>
    <scope>NUCLEOTIDE SEQUENCE [LARGE SCALE GENOMIC DNA]</scope>
    <source>
        <strain evidence="13">cv. AP13</strain>
    </source>
</reference>
<evidence type="ECO:0000256" key="5">
    <source>
        <dbReference type="ARBA" id="ARBA00022821"/>
    </source>
</evidence>
<dbReference type="SUPFAM" id="SSF52058">
    <property type="entry name" value="L domain-like"/>
    <property type="match status" value="1"/>
</dbReference>
<keyword evidence="5" id="KW-0611">Plant defense</keyword>
<accession>A0A8T0PXU9</accession>
<dbReference type="InterPro" id="IPR032675">
    <property type="entry name" value="LRR_dom_sf"/>
</dbReference>
<gene>
    <name evidence="12" type="ORF">PVAP13_8KG284887</name>
</gene>
<keyword evidence="13" id="KW-1185">Reference proteome</keyword>
<dbReference type="Pfam" id="PF25019">
    <property type="entry name" value="LRR_R13L1-DRL21"/>
    <property type="match status" value="1"/>
</dbReference>
<dbReference type="PANTHER" id="PTHR36766">
    <property type="entry name" value="PLANT BROAD-SPECTRUM MILDEW RESISTANCE PROTEIN RPW8"/>
    <property type="match status" value="1"/>
</dbReference>
<dbReference type="GO" id="GO:0043531">
    <property type="term" value="F:ADP binding"/>
    <property type="evidence" value="ECO:0007669"/>
    <property type="project" value="InterPro"/>
</dbReference>
<dbReference type="Pfam" id="PF18052">
    <property type="entry name" value="Rx_N"/>
    <property type="match status" value="1"/>
</dbReference>
<evidence type="ECO:0000259" key="8">
    <source>
        <dbReference type="Pfam" id="PF00931"/>
    </source>
</evidence>
<evidence type="ECO:0000256" key="7">
    <source>
        <dbReference type="SAM" id="MobiDB-lite"/>
    </source>
</evidence>
<comment type="caution">
    <text evidence="12">The sequence shown here is derived from an EMBL/GenBank/DDBJ whole genome shotgun (WGS) entry which is preliminary data.</text>
</comment>